<evidence type="ECO:0000313" key="9">
    <source>
        <dbReference type="EMBL" id="MDQ0394601.1"/>
    </source>
</evidence>
<dbReference type="Pfam" id="PF00474">
    <property type="entry name" value="SSF"/>
    <property type="match status" value="1"/>
</dbReference>
<dbReference type="InterPro" id="IPR038377">
    <property type="entry name" value="Na/Glc_symporter_sf"/>
</dbReference>
<feature type="transmembrane region" description="Helical" evidence="8">
    <location>
        <begin position="255"/>
        <end position="272"/>
    </location>
</feature>
<comment type="subcellular location">
    <subcellularLocation>
        <location evidence="1">Membrane</location>
        <topology evidence="1">Multi-pass membrane protein</topology>
    </subcellularLocation>
</comment>
<evidence type="ECO:0000256" key="8">
    <source>
        <dbReference type="SAM" id="Phobius"/>
    </source>
</evidence>
<protein>
    <submittedName>
        <fullName evidence="9">SSS family solute:Na+ symporter</fullName>
    </submittedName>
</protein>
<feature type="transmembrane region" description="Helical" evidence="8">
    <location>
        <begin position="51"/>
        <end position="73"/>
    </location>
</feature>
<feature type="transmembrane region" description="Helical" evidence="8">
    <location>
        <begin position="440"/>
        <end position="461"/>
    </location>
</feature>
<dbReference type="NCBIfam" id="NF046076">
    <property type="entry name" value="monocarbox_MctP"/>
    <property type="match status" value="1"/>
</dbReference>
<keyword evidence="3" id="KW-0813">Transport</keyword>
<proteinExistence type="inferred from homology"/>
<dbReference type="PANTHER" id="PTHR48086">
    <property type="entry name" value="SODIUM/PROLINE SYMPORTER-RELATED"/>
    <property type="match status" value="1"/>
</dbReference>
<keyword evidence="10" id="KW-1185">Reference proteome</keyword>
<keyword evidence="6 8" id="KW-0472">Membrane</keyword>
<evidence type="ECO:0000256" key="6">
    <source>
        <dbReference type="ARBA" id="ARBA00023136"/>
    </source>
</evidence>
<reference evidence="9 10" key="1">
    <citation type="submission" date="2023-07" db="EMBL/GenBank/DDBJ databases">
        <title>Genomic Encyclopedia of Type Strains, Phase IV (KMG-IV): sequencing the most valuable type-strain genomes for metagenomic binning, comparative biology and taxonomic classification.</title>
        <authorList>
            <person name="Goeker M."/>
        </authorList>
    </citation>
    <scope>NUCLEOTIDE SEQUENCE [LARGE SCALE GENOMIC DNA]</scope>
    <source>
        <strain evidence="9 10">DSM 5896</strain>
    </source>
</reference>
<dbReference type="InterPro" id="IPR001734">
    <property type="entry name" value="Na/solute_symporter"/>
</dbReference>
<dbReference type="PROSITE" id="PS50283">
    <property type="entry name" value="NA_SOLUT_SYMP_3"/>
    <property type="match status" value="1"/>
</dbReference>
<evidence type="ECO:0000313" key="10">
    <source>
        <dbReference type="Proteomes" id="UP001237448"/>
    </source>
</evidence>
<keyword evidence="4 8" id="KW-0812">Transmembrane</keyword>
<feature type="transmembrane region" description="Helical" evidence="8">
    <location>
        <begin position="164"/>
        <end position="182"/>
    </location>
</feature>
<dbReference type="PANTHER" id="PTHR48086:SF8">
    <property type="entry name" value="MONOCARBOXYLIC ACID PERMEASE"/>
    <property type="match status" value="1"/>
</dbReference>
<gene>
    <name evidence="9" type="ORF">J3R73_004393</name>
</gene>
<dbReference type="RefSeq" id="WP_307431992.1">
    <property type="nucleotide sequence ID" value="NZ_JAUSVK010000001.1"/>
</dbReference>
<feature type="transmembrane region" description="Helical" evidence="8">
    <location>
        <begin position="194"/>
        <end position="213"/>
    </location>
</feature>
<sequence length="515" mass="55061">MIDNLDWTATAVFVFFFALVTIVGFVAARWQSGDLSQLHEWGLGGRRFGPWITWFLLGGDLYTAYTVIAVPGVMYAVGAYGFFAVPYTILIYPLIFLIMPRLWNVTHRHGHLTGADFIAGRYGNRWLELAVAFTGILATMPYIALQLVGMEKVIQALGFQGSGIASHLPLTIAFIILALYTYKSGLRAPAMIAFVKDIMIYVFVIAAVIVIPAKLGGYGAVFDGAKAAFDAKIAAATAAGNPAPAIGLTLAPSQTWLFVSLSIGSAMALFMYPHAMTGTLAASSPHVIRRNAVTLPAYSLVLGLIALLGLMALAAGIKVTDPQQAVPLLVRQMFPSWFAGFCFAAIAIGALVPAAVMSIGAANTFTRNIWKPFIEPRISPEKESFLAKLMSLIVKLGALVVIIWLPTKFALDLQLLGGVWMLQIFPAVVAGLYTRWFSGWALLAGWAAGMLAGSYLCWGPTALVTAVPIFGTTFYIGLVALAINAAVAVVITAVVPGRAADETRAADYEDAARAR</sequence>
<feature type="transmembrane region" description="Helical" evidence="8">
    <location>
        <begin position="385"/>
        <end position="407"/>
    </location>
</feature>
<comment type="similarity">
    <text evidence="2 7">Belongs to the sodium:solute symporter (SSF) (TC 2.A.21) family.</text>
</comment>
<evidence type="ECO:0000256" key="3">
    <source>
        <dbReference type="ARBA" id="ARBA00022448"/>
    </source>
</evidence>
<dbReference type="Proteomes" id="UP001237448">
    <property type="component" value="Unassembled WGS sequence"/>
</dbReference>
<accession>A0ABU0FJ09</accession>
<keyword evidence="5 8" id="KW-1133">Transmembrane helix</keyword>
<feature type="transmembrane region" description="Helical" evidence="8">
    <location>
        <begin position="293"/>
        <end position="317"/>
    </location>
</feature>
<comment type="caution">
    <text evidence="9">The sequence shown here is derived from an EMBL/GenBank/DDBJ whole genome shotgun (WGS) entry which is preliminary data.</text>
</comment>
<dbReference type="EMBL" id="JAUSVK010000001">
    <property type="protein sequence ID" value="MDQ0394601.1"/>
    <property type="molecule type" value="Genomic_DNA"/>
</dbReference>
<dbReference type="InterPro" id="IPR050277">
    <property type="entry name" value="Sodium:Solute_Symporter"/>
</dbReference>
<feature type="transmembrane region" description="Helical" evidence="8">
    <location>
        <begin position="12"/>
        <end position="30"/>
    </location>
</feature>
<feature type="transmembrane region" description="Helical" evidence="8">
    <location>
        <begin position="79"/>
        <end position="99"/>
    </location>
</feature>
<organism evidence="9 10">
    <name type="scientific">Labrys monachus</name>
    <dbReference type="NCBI Taxonomy" id="217067"/>
    <lineage>
        <taxon>Bacteria</taxon>
        <taxon>Pseudomonadati</taxon>
        <taxon>Pseudomonadota</taxon>
        <taxon>Alphaproteobacteria</taxon>
        <taxon>Hyphomicrobiales</taxon>
        <taxon>Xanthobacteraceae</taxon>
        <taxon>Labrys</taxon>
    </lineage>
</organism>
<evidence type="ECO:0000256" key="7">
    <source>
        <dbReference type="RuleBase" id="RU362091"/>
    </source>
</evidence>
<evidence type="ECO:0000256" key="5">
    <source>
        <dbReference type="ARBA" id="ARBA00022989"/>
    </source>
</evidence>
<feature type="transmembrane region" description="Helical" evidence="8">
    <location>
        <begin position="126"/>
        <end position="144"/>
    </location>
</feature>
<evidence type="ECO:0000256" key="4">
    <source>
        <dbReference type="ARBA" id="ARBA00022692"/>
    </source>
</evidence>
<name>A0ABU0FJ09_9HYPH</name>
<evidence type="ECO:0000256" key="1">
    <source>
        <dbReference type="ARBA" id="ARBA00004141"/>
    </source>
</evidence>
<dbReference type="Gene3D" id="1.20.1730.10">
    <property type="entry name" value="Sodium/glucose cotransporter"/>
    <property type="match status" value="1"/>
</dbReference>
<dbReference type="CDD" id="cd10322">
    <property type="entry name" value="SLC5sbd"/>
    <property type="match status" value="1"/>
</dbReference>
<feature type="transmembrane region" description="Helical" evidence="8">
    <location>
        <begin position="337"/>
        <end position="365"/>
    </location>
</feature>
<feature type="transmembrane region" description="Helical" evidence="8">
    <location>
        <begin position="413"/>
        <end position="433"/>
    </location>
</feature>
<evidence type="ECO:0000256" key="2">
    <source>
        <dbReference type="ARBA" id="ARBA00006434"/>
    </source>
</evidence>
<feature type="transmembrane region" description="Helical" evidence="8">
    <location>
        <begin position="473"/>
        <end position="495"/>
    </location>
</feature>